<evidence type="ECO:0000313" key="1">
    <source>
        <dbReference type="EnsemblProtists" id="EOD11043"/>
    </source>
</evidence>
<accession>A0A0D3IIF8</accession>
<proteinExistence type="predicted"/>
<dbReference type="KEGG" id="ehx:EMIHUDRAFT_124709"/>
<reference evidence="1" key="2">
    <citation type="submission" date="2024-10" db="UniProtKB">
        <authorList>
            <consortium name="EnsemblProtists"/>
        </authorList>
    </citation>
    <scope>IDENTIFICATION</scope>
</reference>
<dbReference type="PaxDb" id="2903-EOD11043"/>
<protein>
    <submittedName>
        <fullName evidence="1">Uncharacterized protein</fullName>
    </submittedName>
</protein>
<dbReference type="EnsemblProtists" id="EOD11043">
    <property type="protein sequence ID" value="EOD11043"/>
    <property type="gene ID" value="EMIHUDRAFT_124709"/>
</dbReference>
<sequence>MLALLRGLASRVPPRLREAAARRGGAWLADESSYRAERASLSPAEVRALLGQPEPPTSLCDCFGAERGASARVVASSLCDCAEARASCSSFLSGPPIEVVLKLACVPLAFPLALALLLLWRVLPAAARLAGSVLLAACRAVHAGWVAAVEWVATHCKRCVYALVDHCCFPLSRAVRVATAPLVAAAAAALRLASPAARALRDGTA</sequence>
<keyword evidence="2" id="KW-1185">Reference proteome</keyword>
<organism evidence="1 2">
    <name type="scientific">Emiliania huxleyi (strain CCMP1516)</name>
    <dbReference type="NCBI Taxonomy" id="280463"/>
    <lineage>
        <taxon>Eukaryota</taxon>
        <taxon>Haptista</taxon>
        <taxon>Haptophyta</taxon>
        <taxon>Prymnesiophyceae</taxon>
        <taxon>Isochrysidales</taxon>
        <taxon>Noelaerhabdaceae</taxon>
        <taxon>Emiliania</taxon>
    </lineage>
</organism>
<evidence type="ECO:0000313" key="2">
    <source>
        <dbReference type="Proteomes" id="UP000013827"/>
    </source>
</evidence>
<dbReference type="Proteomes" id="UP000013827">
    <property type="component" value="Unassembled WGS sequence"/>
</dbReference>
<dbReference type="AlphaFoldDB" id="A0A0D3IIF8"/>
<name>A0A0D3IIF8_EMIH1</name>
<dbReference type="HOGENOM" id="CLU_1340641_0_0_1"/>
<reference evidence="2" key="1">
    <citation type="journal article" date="2013" name="Nature">
        <title>Pan genome of the phytoplankton Emiliania underpins its global distribution.</title>
        <authorList>
            <person name="Read B.A."/>
            <person name="Kegel J."/>
            <person name="Klute M.J."/>
            <person name="Kuo A."/>
            <person name="Lefebvre S.C."/>
            <person name="Maumus F."/>
            <person name="Mayer C."/>
            <person name="Miller J."/>
            <person name="Monier A."/>
            <person name="Salamov A."/>
            <person name="Young J."/>
            <person name="Aguilar M."/>
            <person name="Claverie J.M."/>
            <person name="Frickenhaus S."/>
            <person name="Gonzalez K."/>
            <person name="Herman E.K."/>
            <person name="Lin Y.C."/>
            <person name="Napier J."/>
            <person name="Ogata H."/>
            <person name="Sarno A.F."/>
            <person name="Shmutz J."/>
            <person name="Schroeder D."/>
            <person name="de Vargas C."/>
            <person name="Verret F."/>
            <person name="von Dassow P."/>
            <person name="Valentin K."/>
            <person name="Van de Peer Y."/>
            <person name="Wheeler G."/>
            <person name="Dacks J.B."/>
            <person name="Delwiche C.F."/>
            <person name="Dyhrman S.T."/>
            <person name="Glockner G."/>
            <person name="John U."/>
            <person name="Richards T."/>
            <person name="Worden A.Z."/>
            <person name="Zhang X."/>
            <person name="Grigoriev I.V."/>
            <person name="Allen A.E."/>
            <person name="Bidle K."/>
            <person name="Borodovsky M."/>
            <person name="Bowler C."/>
            <person name="Brownlee C."/>
            <person name="Cock J.M."/>
            <person name="Elias M."/>
            <person name="Gladyshev V.N."/>
            <person name="Groth M."/>
            <person name="Guda C."/>
            <person name="Hadaegh A."/>
            <person name="Iglesias-Rodriguez M.D."/>
            <person name="Jenkins J."/>
            <person name="Jones B.M."/>
            <person name="Lawson T."/>
            <person name="Leese F."/>
            <person name="Lindquist E."/>
            <person name="Lobanov A."/>
            <person name="Lomsadze A."/>
            <person name="Malik S.B."/>
            <person name="Marsh M.E."/>
            <person name="Mackinder L."/>
            <person name="Mock T."/>
            <person name="Mueller-Roeber B."/>
            <person name="Pagarete A."/>
            <person name="Parker M."/>
            <person name="Probert I."/>
            <person name="Quesneville H."/>
            <person name="Raines C."/>
            <person name="Rensing S.A."/>
            <person name="Riano-Pachon D.M."/>
            <person name="Richier S."/>
            <person name="Rokitta S."/>
            <person name="Shiraiwa Y."/>
            <person name="Soanes D.M."/>
            <person name="van der Giezen M."/>
            <person name="Wahlund T.M."/>
            <person name="Williams B."/>
            <person name="Wilson W."/>
            <person name="Wolfe G."/>
            <person name="Wurch L.L."/>
        </authorList>
    </citation>
    <scope>NUCLEOTIDE SEQUENCE</scope>
</reference>